<evidence type="ECO:0000256" key="1">
    <source>
        <dbReference type="ARBA" id="ARBA00004651"/>
    </source>
</evidence>
<reference evidence="8 9" key="1">
    <citation type="journal article" date="2016" name="Nat. Commun.">
        <title>Thousands of microbial genomes shed light on interconnected biogeochemical processes in an aquifer system.</title>
        <authorList>
            <person name="Anantharaman K."/>
            <person name="Brown C.T."/>
            <person name="Hug L.A."/>
            <person name="Sharon I."/>
            <person name="Castelle C.J."/>
            <person name="Probst A.J."/>
            <person name="Thomas B.C."/>
            <person name="Singh A."/>
            <person name="Wilkins M.J."/>
            <person name="Karaoz U."/>
            <person name="Brodie E.L."/>
            <person name="Williams K.H."/>
            <person name="Hubbard S.S."/>
            <person name="Banfield J.F."/>
        </authorList>
    </citation>
    <scope>NUCLEOTIDE SEQUENCE [LARGE SCALE GENOMIC DNA]</scope>
</reference>
<evidence type="ECO:0000256" key="2">
    <source>
        <dbReference type="ARBA" id="ARBA00022475"/>
    </source>
</evidence>
<protein>
    <recommendedName>
        <fullName evidence="7">VTT domain-containing protein</fullName>
    </recommendedName>
</protein>
<evidence type="ECO:0000313" key="8">
    <source>
        <dbReference type="EMBL" id="OGZ60606.1"/>
    </source>
</evidence>
<keyword evidence="4 6" id="KW-1133">Transmembrane helix</keyword>
<accession>A0A1G2HDP0</accession>
<dbReference type="Proteomes" id="UP000178835">
    <property type="component" value="Unassembled WGS sequence"/>
</dbReference>
<evidence type="ECO:0000259" key="7">
    <source>
        <dbReference type="Pfam" id="PF09335"/>
    </source>
</evidence>
<gene>
    <name evidence="8" type="ORF">A2919_01875</name>
</gene>
<feature type="transmembrane region" description="Helical" evidence="6">
    <location>
        <begin position="146"/>
        <end position="167"/>
    </location>
</feature>
<dbReference type="InterPro" id="IPR032816">
    <property type="entry name" value="VTT_dom"/>
</dbReference>
<feature type="transmembrane region" description="Helical" evidence="6">
    <location>
        <begin position="179"/>
        <end position="197"/>
    </location>
</feature>
<evidence type="ECO:0000256" key="3">
    <source>
        <dbReference type="ARBA" id="ARBA00022692"/>
    </source>
</evidence>
<dbReference type="AlphaFoldDB" id="A0A1G2HDP0"/>
<keyword evidence="5 6" id="KW-0472">Membrane</keyword>
<dbReference type="InterPro" id="IPR051311">
    <property type="entry name" value="DedA_domain"/>
</dbReference>
<dbReference type="GO" id="GO:0005886">
    <property type="term" value="C:plasma membrane"/>
    <property type="evidence" value="ECO:0007669"/>
    <property type="project" value="UniProtKB-SubCell"/>
</dbReference>
<evidence type="ECO:0000313" key="9">
    <source>
        <dbReference type="Proteomes" id="UP000178835"/>
    </source>
</evidence>
<comment type="caution">
    <text evidence="8">The sequence shown here is derived from an EMBL/GenBank/DDBJ whole genome shotgun (WGS) entry which is preliminary data.</text>
</comment>
<proteinExistence type="predicted"/>
<feature type="domain" description="VTT" evidence="7">
    <location>
        <begin position="38"/>
        <end position="163"/>
    </location>
</feature>
<keyword evidence="3 6" id="KW-0812">Transmembrane</keyword>
<keyword evidence="2" id="KW-1003">Cell membrane</keyword>
<dbReference type="EMBL" id="MHOH01000017">
    <property type="protein sequence ID" value="OGZ60606.1"/>
    <property type="molecule type" value="Genomic_DNA"/>
</dbReference>
<dbReference type="PANTHER" id="PTHR42709:SF6">
    <property type="entry name" value="UNDECAPRENYL PHOSPHATE TRANSPORTER A"/>
    <property type="match status" value="1"/>
</dbReference>
<evidence type="ECO:0000256" key="5">
    <source>
        <dbReference type="ARBA" id="ARBA00023136"/>
    </source>
</evidence>
<dbReference type="PANTHER" id="PTHR42709">
    <property type="entry name" value="ALKALINE PHOSPHATASE LIKE PROTEIN"/>
    <property type="match status" value="1"/>
</dbReference>
<evidence type="ECO:0000256" key="4">
    <source>
        <dbReference type="ARBA" id="ARBA00022989"/>
    </source>
</evidence>
<evidence type="ECO:0000256" key="6">
    <source>
        <dbReference type="SAM" id="Phobius"/>
    </source>
</evidence>
<dbReference type="Pfam" id="PF09335">
    <property type="entry name" value="VTT_dom"/>
    <property type="match status" value="1"/>
</dbReference>
<organism evidence="8 9">
    <name type="scientific">Candidatus Spechtbacteria bacterium RIFCSPLOWO2_01_FULL_43_12</name>
    <dbReference type="NCBI Taxonomy" id="1802162"/>
    <lineage>
        <taxon>Bacteria</taxon>
        <taxon>Candidatus Spechtiibacteriota</taxon>
    </lineage>
</organism>
<name>A0A1G2HDP0_9BACT</name>
<feature type="transmembrane region" description="Helical" evidence="6">
    <location>
        <begin position="58"/>
        <end position="80"/>
    </location>
</feature>
<comment type="subcellular location">
    <subcellularLocation>
        <location evidence="1">Cell membrane</location>
        <topology evidence="1">Multi-pass membrane protein</topology>
    </subcellularLocation>
</comment>
<sequence length="208" mass="23699">MLEHLLEWLAVLIIDIIDQVGYAGIFVLMSLESANVPIPSEITMPFSGFLASTGRLNFYWVVLVGALANLAGSIISYYIGFFGGRPFAQKYGKYLFIHEHDIERAEYMFAKYGKSIAFFSRLFPIVRTFISTPAGIARMNIWQFSAYTFAGSLIWSAALAYAGFVAGENWDFLEPYFRKFDWAIAGLGIAAIVWWILRHNKIKRKYEK</sequence>